<evidence type="ECO:0000259" key="9">
    <source>
        <dbReference type="PROSITE" id="PS50929"/>
    </source>
</evidence>
<dbReference type="EMBL" id="BAABJO010000027">
    <property type="protein sequence ID" value="GAA5133586.1"/>
    <property type="molecule type" value="Genomic_DNA"/>
</dbReference>
<feature type="transmembrane region" description="Helical" evidence="7">
    <location>
        <begin position="168"/>
        <end position="187"/>
    </location>
</feature>
<feature type="transmembrane region" description="Helical" evidence="7">
    <location>
        <begin position="61"/>
        <end position="82"/>
    </location>
</feature>
<protein>
    <submittedName>
        <fullName evidence="10">ABC transporter ATP-binding protein</fullName>
    </submittedName>
</protein>
<evidence type="ECO:0000313" key="10">
    <source>
        <dbReference type="EMBL" id="GAA5133586.1"/>
    </source>
</evidence>
<comment type="caution">
    <text evidence="10">The sequence shown here is derived from an EMBL/GenBank/DDBJ whole genome shotgun (WGS) entry which is preliminary data.</text>
</comment>
<evidence type="ECO:0000256" key="7">
    <source>
        <dbReference type="SAM" id="Phobius"/>
    </source>
</evidence>
<keyword evidence="6 7" id="KW-0472">Membrane</keyword>
<dbReference type="SMART" id="SM00382">
    <property type="entry name" value="AAA"/>
    <property type="match status" value="1"/>
</dbReference>
<dbReference type="PANTHER" id="PTHR43394">
    <property type="entry name" value="ATP-DEPENDENT PERMEASE MDL1, MITOCHONDRIAL"/>
    <property type="match status" value="1"/>
</dbReference>
<sequence>MADLLPIAGPRESWAWLFAELRRHLTLVAVTVGVGLVAAAAAVLPAYVFGELVDRVSGHEAASSLGTIAIVLVVAAVVGGISSGASTYLTSRLGETVLATLRERVVQRALTLPNAVVEKAGKGDLLSRIGDDVNTIGRAVTEVLPKVLSSLLVAVLGIAAMTGLDWRLGLAGLTAVPLYVLGLRWYLPRSAPMYADQRKAVAARSQALMESMVGARTVHAYGLERQHLAEIDAAAARARDLSIGIVTLFTRFVGRTNRAEFVGLSVVLVAGFLLVREGMVTVGAATAAALLFHRLFDPVGTVLHSFDEVQSAGAGLARLVGVVRIPEDAPAALRPARLPADSSLELTDIVFGYEPGVAVLHGVTLRIEPGERVALVGSTGAGKTTLAAIAAGLLVPSGGSVRLGGVPLRELTPDQVRGQVAIISQEVHVFAGPLADDVRLARPDARVDEVRAALACVDALGWVDALPEGIETRVGEGGRDLTAAQAQQLALARLVLRDPAVAILDEATAEAGSRGARGLEQAAAAATTGRTTLVVAHRLTQAASADRVIVLEHGHVVEAGTHSELLAAGGRYAELWGAWRSRTTNSHATSHA</sequence>
<feature type="domain" description="ABC transporter" evidence="8">
    <location>
        <begin position="344"/>
        <end position="578"/>
    </location>
</feature>
<evidence type="ECO:0000256" key="1">
    <source>
        <dbReference type="ARBA" id="ARBA00004651"/>
    </source>
</evidence>
<dbReference type="Pfam" id="PF00005">
    <property type="entry name" value="ABC_tran"/>
    <property type="match status" value="1"/>
</dbReference>
<evidence type="ECO:0000256" key="4">
    <source>
        <dbReference type="ARBA" id="ARBA00022840"/>
    </source>
</evidence>
<evidence type="ECO:0000259" key="8">
    <source>
        <dbReference type="PROSITE" id="PS50893"/>
    </source>
</evidence>
<keyword evidence="5 7" id="KW-1133">Transmembrane helix</keyword>
<feature type="transmembrane region" description="Helical" evidence="7">
    <location>
        <begin position="261"/>
        <end position="292"/>
    </location>
</feature>
<dbReference type="InterPro" id="IPR003593">
    <property type="entry name" value="AAA+_ATPase"/>
</dbReference>
<dbReference type="InterPro" id="IPR039421">
    <property type="entry name" value="Type_1_exporter"/>
</dbReference>
<dbReference type="RefSeq" id="WP_345609534.1">
    <property type="nucleotide sequence ID" value="NZ_BAABJO010000027.1"/>
</dbReference>
<dbReference type="PANTHER" id="PTHR43394:SF1">
    <property type="entry name" value="ATP-BINDING CASSETTE SUB-FAMILY B MEMBER 10, MITOCHONDRIAL"/>
    <property type="match status" value="1"/>
</dbReference>
<reference evidence="11" key="1">
    <citation type="journal article" date="2019" name="Int. J. Syst. Evol. Microbiol.">
        <title>The Global Catalogue of Microorganisms (GCM) 10K type strain sequencing project: providing services to taxonomists for standard genome sequencing and annotation.</title>
        <authorList>
            <consortium name="The Broad Institute Genomics Platform"/>
            <consortium name="The Broad Institute Genome Sequencing Center for Infectious Disease"/>
            <person name="Wu L."/>
            <person name="Ma J."/>
        </authorList>
    </citation>
    <scope>NUCLEOTIDE SEQUENCE [LARGE SCALE GENOMIC DNA]</scope>
    <source>
        <strain evidence="11">JCM 18302</strain>
    </source>
</reference>
<keyword evidence="11" id="KW-1185">Reference proteome</keyword>
<feature type="domain" description="ABC transmembrane type-1" evidence="9">
    <location>
        <begin position="29"/>
        <end position="311"/>
    </location>
</feature>
<organism evidence="10 11">
    <name type="scientific">Pseudonocardia adelaidensis</name>
    <dbReference type="NCBI Taxonomy" id="648754"/>
    <lineage>
        <taxon>Bacteria</taxon>
        <taxon>Bacillati</taxon>
        <taxon>Actinomycetota</taxon>
        <taxon>Actinomycetes</taxon>
        <taxon>Pseudonocardiales</taxon>
        <taxon>Pseudonocardiaceae</taxon>
        <taxon>Pseudonocardia</taxon>
    </lineage>
</organism>
<evidence type="ECO:0000256" key="6">
    <source>
        <dbReference type="ARBA" id="ARBA00023136"/>
    </source>
</evidence>
<dbReference type="SUPFAM" id="SSF90123">
    <property type="entry name" value="ABC transporter transmembrane region"/>
    <property type="match status" value="1"/>
</dbReference>
<evidence type="ECO:0000256" key="3">
    <source>
        <dbReference type="ARBA" id="ARBA00022741"/>
    </source>
</evidence>
<dbReference type="Gene3D" id="1.20.1560.10">
    <property type="entry name" value="ABC transporter type 1, transmembrane domain"/>
    <property type="match status" value="1"/>
</dbReference>
<evidence type="ECO:0000256" key="2">
    <source>
        <dbReference type="ARBA" id="ARBA00022692"/>
    </source>
</evidence>
<keyword evidence="3" id="KW-0547">Nucleotide-binding</keyword>
<name>A0ABP9NT40_9PSEU</name>
<dbReference type="GO" id="GO:0005524">
    <property type="term" value="F:ATP binding"/>
    <property type="evidence" value="ECO:0007669"/>
    <property type="project" value="UniProtKB-KW"/>
</dbReference>
<dbReference type="Proteomes" id="UP001500804">
    <property type="component" value="Unassembled WGS sequence"/>
</dbReference>
<accession>A0ABP9NT40</accession>
<keyword evidence="4 10" id="KW-0067">ATP-binding</keyword>
<dbReference type="InterPro" id="IPR027417">
    <property type="entry name" value="P-loop_NTPase"/>
</dbReference>
<dbReference type="CDD" id="cd07346">
    <property type="entry name" value="ABC_6TM_exporters"/>
    <property type="match status" value="1"/>
</dbReference>
<dbReference type="PROSITE" id="PS50893">
    <property type="entry name" value="ABC_TRANSPORTER_2"/>
    <property type="match status" value="1"/>
</dbReference>
<dbReference type="InterPro" id="IPR036640">
    <property type="entry name" value="ABC1_TM_sf"/>
</dbReference>
<dbReference type="InterPro" id="IPR011527">
    <property type="entry name" value="ABC1_TM_dom"/>
</dbReference>
<dbReference type="InterPro" id="IPR003439">
    <property type="entry name" value="ABC_transporter-like_ATP-bd"/>
</dbReference>
<dbReference type="Pfam" id="PF00664">
    <property type="entry name" value="ABC_membrane"/>
    <property type="match status" value="1"/>
</dbReference>
<dbReference type="Gene3D" id="3.40.50.300">
    <property type="entry name" value="P-loop containing nucleotide triphosphate hydrolases"/>
    <property type="match status" value="1"/>
</dbReference>
<feature type="transmembrane region" description="Helical" evidence="7">
    <location>
        <begin position="143"/>
        <end position="162"/>
    </location>
</feature>
<dbReference type="PROSITE" id="PS50929">
    <property type="entry name" value="ABC_TM1F"/>
    <property type="match status" value="1"/>
</dbReference>
<dbReference type="SUPFAM" id="SSF52540">
    <property type="entry name" value="P-loop containing nucleoside triphosphate hydrolases"/>
    <property type="match status" value="1"/>
</dbReference>
<evidence type="ECO:0000313" key="11">
    <source>
        <dbReference type="Proteomes" id="UP001500804"/>
    </source>
</evidence>
<comment type="subcellular location">
    <subcellularLocation>
        <location evidence="1">Cell membrane</location>
        <topology evidence="1">Multi-pass membrane protein</topology>
    </subcellularLocation>
</comment>
<proteinExistence type="predicted"/>
<keyword evidence="2 7" id="KW-0812">Transmembrane</keyword>
<feature type="transmembrane region" description="Helical" evidence="7">
    <location>
        <begin position="25"/>
        <end position="49"/>
    </location>
</feature>
<evidence type="ECO:0000256" key="5">
    <source>
        <dbReference type="ARBA" id="ARBA00022989"/>
    </source>
</evidence>
<gene>
    <name evidence="10" type="ORF">GCM10023320_60010</name>
</gene>